<feature type="chain" id="PRO_5021806899" evidence="7">
    <location>
        <begin position="23"/>
        <end position="543"/>
    </location>
</feature>
<dbReference type="OrthoDB" id="266724at2"/>
<reference evidence="8 9" key="1">
    <citation type="submission" date="2019-02" db="EMBL/GenBank/DDBJ databases">
        <title>Deep-cultivation of Planctomycetes and their phenomic and genomic characterization uncovers novel biology.</title>
        <authorList>
            <person name="Wiegand S."/>
            <person name="Jogler M."/>
            <person name="Boedeker C."/>
            <person name="Pinto D."/>
            <person name="Vollmers J."/>
            <person name="Rivas-Marin E."/>
            <person name="Kohn T."/>
            <person name="Peeters S.H."/>
            <person name="Heuer A."/>
            <person name="Rast P."/>
            <person name="Oberbeckmann S."/>
            <person name="Bunk B."/>
            <person name="Jeske O."/>
            <person name="Meyerdierks A."/>
            <person name="Storesund J.E."/>
            <person name="Kallscheuer N."/>
            <person name="Luecker S."/>
            <person name="Lage O.M."/>
            <person name="Pohl T."/>
            <person name="Merkel B.J."/>
            <person name="Hornburger P."/>
            <person name="Mueller R.-W."/>
            <person name="Bruemmer F."/>
            <person name="Labrenz M."/>
            <person name="Spormann A.M."/>
            <person name="Op den Camp H."/>
            <person name="Overmann J."/>
            <person name="Amann R."/>
            <person name="Jetten M.S.M."/>
            <person name="Mascher T."/>
            <person name="Medema M.H."/>
            <person name="Devos D.P."/>
            <person name="Kaster A.-K."/>
            <person name="Ovreas L."/>
            <person name="Rohde M."/>
            <person name="Galperin M.Y."/>
            <person name="Jogler C."/>
        </authorList>
    </citation>
    <scope>NUCLEOTIDE SEQUENCE [LARGE SCALE GENOMIC DNA]</scope>
    <source>
        <strain evidence="8 9">ElP</strain>
    </source>
</reference>
<evidence type="ECO:0000256" key="2">
    <source>
        <dbReference type="ARBA" id="ARBA00022452"/>
    </source>
</evidence>
<keyword evidence="9" id="KW-1185">Reference proteome</keyword>
<dbReference type="GO" id="GO:0009279">
    <property type="term" value="C:cell outer membrane"/>
    <property type="evidence" value="ECO:0007669"/>
    <property type="project" value="UniProtKB-SubCell"/>
</dbReference>
<keyword evidence="3" id="KW-0812">Transmembrane</keyword>
<keyword evidence="2" id="KW-1134">Transmembrane beta strand</keyword>
<comment type="subcellular location">
    <subcellularLocation>
        <location evidence="1">Cell outer membrane</location>
    </subcellularLocation>
</comment>
<protein>
    <submittedName>
        <fullName evidence="8">Outer membrane efflux protein</fullName>
    </submittedName>
</protein>
<organism evidence="8 9">
    <name type="scientific">Tautonia plasticadhaerens</name>
    <dbReference type="NCBI Taxonomy" id="2527974"/>
    <lineage>
        <taxon>Bacteria</taxon>
        <taxon>Pseudomonadati</taxon>
        <taxon>Planctomycetota</taxon>
        <taxon>Planctomycetia</taxon>
        <taxon>Isosphaerales</taxon>
        <taxon>Isosphaeraceae</taxon>
        <taxon>Tautonia</taxon>
    </lineage>
</organism>
<evidence type="ECO:0000313" key="9">
    <source>
        <dbReference type="Proteomes" id="UP000317835"/>
    </source>
</evidence>
<dbReference type="Proteomes" id="UP000317835">
    <property type="component" value="Chromosome"/>
</dbReference>
<feature type="region of interest" description="Disordered" evidence="6">
    <location>
        <begin position="22"/>
        <end position="58"/>
    </location>
</feature>
<dbReference type="EMBL" id="CP036426">
    <property type="protein sequence ID" value="QDV34713.1"/>
    <property type="molecule type" value="Genomic_DNA"/>
</dbReference>
<evidence type="ECO:0000256" key="7">
    <source>
        <dbReference type="SAM" id="SignalP"/>
    </source>
</evidence>
<gene>
    <name evidence="8" type="ORF">ElP_26070</name>
</gene>
<name>A0A518H1K4_9BACT</name>
<sequence length="543" mass="58562" precursor="true">MRGIGPASILILAALVVGGAPAPGQSTRPPASAPDPGAGTDVPPPILPGGGVGESQALAPPLVRDPVQLAPAPTAPTDVRFPINLATALRLADARPLVVAAAQAGTWVAEAKLARAKALWLPTAMVGFDYIRHDGGGPDFNKGILTAPSVNFFYAGGSFIQVVNLTDAYFEPLVARRELDARHWDVQAAKNDSLLRVADAYFAVHRARGSYAGALYCIDRGRQLVDRVDRLGADLVAPVEAQRARNMLADLQQRATSDREDWRVSSADLTQVLRLDPRAVVEPLEPDHLQVTLIDPGKPLDDLMPVALTNRPELASHRAMIRAAEERIRREKARPMLPVVMLNGFQSAGMLIQAGIFGMGPNSSLDQWSGRFDGSIQLLWQLEGMGLGNLARVKRQRGEQSDAIADFFRAQDLVSAEVTRARARLQSAAARVTQADRSLRAALITFDGTLEGLGQTSRFGDVLELVNRPQEAVFALEELYAAFENYYGTVAEYNRAQFELFHALGYPARELAELAPPGDLIPVDTSRPDYLPPVGIGPPPATR</sequence>
<evidence type="ECO:0000256" key="4">
    <source>
        <dbReference type="ARBA" id="ARBA00023136"/>
    </source>
</evidence>
<feature type="signal peptide" evidence="7">
    <location>
        <begin position="1"/>
        <end position="22"/>
    </location>
</feature>
<dbReference type="SUPFAM" id="SSF56954">
    <property type="entry name" value="Outer membrane efflux proteins (OEP)"/>
    <property type="match status" value="1"/>
</dbReference>
<keyword evidence="4" id="KW-0472">Membrane</keyword>
<evidence type="ECO:0000256" key="3">
    <source>
        <dbReference type="ARBA" id="ARBA00022692"/>
    </source>
</evidence>
<dbReference type="Gene3D" id="1.20.1600.10">
    <property type="entry name" value="Outer membrane efflux proteins (OEP)"/>
    <property type="match status" value="1"/>
</dbReference>
<dbReference type="GO" id="GO:0015562">
    <property type="term" value="F:efflux transmembrane transporter activity"/>
    <property type="evidence" value="ECO:0007669"/>
    <property type="project" value="InterPro"/>
</dbReference>
<dbReference type="GO" id="GO:1990281">
    <property type="term" value="C:efflux pump complex"/>
    <property type="evidence" value="ECO:0007669"/>
    <property type="project" value="TreeGrafter"/>
</dbReference>
<evidence type="ECO:0000256" key="1">
    <source>
        <dbReference type="ARBA" id="ARBA00004442"/>
    </source>
</evidence>
<evidence type="ECO:0000256" key="6">
    <source>
        <dbReference type="SAM" id="MobiDB-lite"/>
    </source>
</evidence>
<dbReference type="InterPro" id="IPR051906">
    <property type="entry name" value="TolC-like"/>
</dbReference>
<keyword evidence="5" id="KW-0998">Cell outer membrane</keyword>
<accession>A0A518H1K4</accession>
<dbReference type="AlphaFoldDB" id="A0A518H1K4"/>
<dbReference type="PANTHER" id="PTHR30026:SF20">
    <property type="entry name" value="OUTER MEMBRANE PROTEIN TOLC"/>
    <property type="match status" value="1"/>
</dbReference>
<dbReference type="KEGG" id="tpla:ElP_26070"/>
<dbReference type="GO" id="GO:0015288">
    <property type="term" value="F:porin activity"/>
    <property type="evidence" value="ECO:0007669"/>
    <property type="project" value="TreeGrafter"/>
</dbReference>
<proteinExistence type="predicted"/>
<dbReference type="PANTHER" id="PTHR30026">
    <property type="entry name" value="OUTER MEMBRANE PROTEIN TOLC"/>
    <property type="match status" value="1"/>
</dbReference>
<evidence type="ECO:0000256" key="5">
    <source>
        <dbReference type="ARBA" id="ARBA00023237"/>
    </source>
</evidence>
<keyword evidence="7" id="KW-0732">Signal</keyword>
<evidence type="ECO:0000313" key="8">
    <source>
        <dbReference type="EMBL" id="QDV34713.1"/>
    </source>
</evidence>